<dbReference type="KEGG" id="bpz:BP1026B_I1940"/>
<name>A0A0H3HQR1_BURP2</name>
<dbReference type="EMBL" id="CP002833">
    <property type="protein sequence ID" value="AFI66558.1"/>
    <property type="molecule type" value="Genomic_DNA"/>
</dbReference>
<evidence type="ECO:0000313" key="1">
    <source>
        <dbReference type="EMBL" id="AFI66558.1"/>
    </source>
</evidence>
<protein>
    <submittedName>
        <fullName evidence="1">Uncharacterized protein</fullName>
    </submittedName>
</protein>
<dbReference type="Proteomes" id="UP000010087">
    <property type="component" value="Chromosome 1"/>
</dbReference>
<organism evidence="1 2">
    <name type="scientific">Burkholderia pseudomallei (strain 1026b)</name>
    <dbReference type="NCBI Taxonomy" id="884204"/>
    <lineage>
        <taxon>Bacteria</taxon>
        <taxon>Pseudomonadati</taxon>
        <taxon>Pseudomonadota</taxon>
        <taxon>Betaproteobacteria</taxon>
        <taxon>Burkholderiales</taxon>
        <taxon>Burkholderiaceae</taxon>
        <taxon>Burkholderia</taxon>
        <taxon>pseudomallei group</taxon>
    </lineage>
</organism>
<proteinExistence type="predicted"/>
<sequence length="38" mass="4306">MSVRMRCTILGLFGNPQKNIIASTHLYPKGRKSCSLRQ</sequence>
<reference evidence="1 2" key="1">
    <citation type="journal article" date="2012" name="PLoS ONE">
        <title>Evolution of Burkholderia pseudomallei in recurrent melioidosis.</title>
        <authorList>
            <person name="Hayden H.S."/>
            <person name="Lim R."/>
            <person name="Brittnacher M.J."/>
            <person name="Sims E.H."/>
            <person name="Ramage E.R."/>
            <person name="Fong C."/>
            <person name="Wu Z."/>
            <person name="Crist E."/>
            <person name="Chang J."/>
            <person name="Zhou Y."/>
            <person name="Radey M."/>
            <person name="Rohmer L."/>
            <person name="Haugen E."/>
            <person name="Gillett W."/>
            <person name="Wuthiekanun V."/>
            <person name="Peacock S.J."/>
            <person name="Kaul R."/>
            <person name="Miller S.I."/>
            <person name="Manoil C."/>
            <person name="Jacobs M.A."/>
        </authorList>
    </citation>
    <scope>NUCLEOTIDE SEQUENCE [LARGE SCALE GENOMIC DNA]</scope>
    <source>
        <strain evidence="1 2">1026b</strain>
    </source>
</reference>
<accession>A0A0H3HQR1</accession>
<dbReference type="AlphaFoldDB" id="A0A0H3HQR1"/>
<gene>
    <name evidence="1" type="ordered locus">BP1026B_I1940</name>
</gene>
<evidence type="ECO:0000313" key="2">
    <source>
        <dbReference type="Proteomes" id="UP000010087"/>
    </source>
</evidence>